<evidence type="ECO:0000256" key="5">
    <source>
        <dbReference type="ARBA" id="ARBA00023136"/>
    </source>
</evidence>
<feature type="transmembrane region" description="Helical" evidence="6">
    <location>
        <begin position="114"/>
        <end position="136"/>
    </location>
</feature>
<feature type="transmembrane region" description="Helical" evidence="6">
    <location>
        <begin position="516"/>
        <end position="534"/>
    </location>
</feature>
<dbReference type="InterPro" id="IPR000109">
    <property type="entry name" value="POT_fam"/>
</dbReference>
<reference evidence="7" key="1">
    <citation type="submission" date="2021-01" db="EMBL/GenBank/DDBJ databases">
        <authorList>
            <person name="Corre E."/>
            <person name="Pelletier E."/>
            <person name="Niang G."/>
            <person name="Scheremetjew M."/>
            <person name="Finn R."/>
            <person name="Kale V."/>
            <person name="Holt S."/>
            <person name="Cochrane G."/>
            <person name="Meng A."/>
            <person name="Brown T."/>
            <person name="Cohen L."/>
        </authorList>
    </citation>
    <scope>NUCLEOTIDE SEQUENCE</scope>
    <source>
        <strain evidence="7">Pbaha01</strain>
    </source>
</reference>
<keyword evidence="5 6" id="KW-0472">Membrane</keyword>
<dbReference type="PANTHER" id="PTHR11654">
    <property type="entry name" value="OLIGOPEPTIDE TRANSPORTER-RELATED"/>
    <property type="match status" value="1"/>
</dbReference>
<dbReference type="InterPro" id="IPR036259">
    <property type="entry name" value="MFS_trans_sf"/>
</dbReference>
<evidence type="ECO:0000256" key="1">
    <source>
        <dbReference type="ARBA" id="ARBA00004141"/>
    </source>
</evidence>
<dbReference type="SUPFAM" id="SSF103473">
    <property type="entry name" value="MFS general substrate transporter"/>
    <property type="match status" value="1"/>
</dbReference>
<dbReference type="Gene3D" id="1.20.1250.20">
    <property type="entry name" value="MFS general substrate transporter like domains"/>
    <property type="match status" value="1"/>
</dbReference>
<dbReference type="GO" id="GO:0022857">
    <property type="term" value="F:transmembrane transporter activity"/>
    <property type="evidence" value="ECO:0007669"/>
    <property type="project" value="InterPro"/>
</dbReference>
<name>A0A7S0AG66_9DINO</name>
<feature type="transmembrane region" description="Helical" evidence="6">
    <location>
        <begin position="393"/>
        <end position="414"/>
    </location>
</feature>
<evidence type="ECO:0000256" key="4">
    <source>
        <dbReference type="ARBA" id="ARBA00022989"/>
    </source>
</evidence>
<keyword evidence="3 6" id="KW-0812">Transmembrane</keyword>
<evidence type="ECO:0000256" key="2">
    <source>
        <dbReference type="ARBA" id="ARBA00005982"/>
    </source>
</evidence>
<feature type="transmembrane region" description="Helical" evidence="6">
    <location>
        <begin position="275"/>
        <end position="296"/>
    </location>
</feature>
<feature type="transmembrane region" description="Helical" evidence="6">
    <location>
        <begin position="554"/>
        <end position="574"/>
    </location>
</feature>
<evidence type="ECO:0000256" key="6">
    <source>
        <dbReference type="SAM" id="Phobius"/>
    </source>
</evidence>
<feature type="transmembrane region" description="Helical" evidence="6">
    <location>
        <begin position="183"/>
        <end position="202"/>
    </location>
</feature>
<feature type="transmembrane region" description="Helical" evidence="6">
    <location>
        <begin position="142"/>
        <end position="162"/>
    </location>
</feature>
<keyword evidence="4 6" id="KW-1133">Transmembrane helix</keyword>
<proteinExistence type="inferred from homology"/>
<protein>
    <submittedName>
        <fullName evidence="7">Uncharacterized protein</fullName>
    </submittedName>
</protein>
<feature type="transmembrane region" description="Helical" evidence="6">
    <location>
        <begin position="475"/>
        <end position="496"/>
    </location>
</feature>
<dbReference type="Pfam" id="PF00854">
    <property type="entry name" value="PTR2"/>
    <property type="match status" value="1"/>
</dbReference>
<feature type="transmembrane region" description="Helical" evidence="6">
    <location>
        <begin position="308"/>
        <end position="330"/>
    </location>
</feature>
<dbReference type="AlphaFoldDB" id="A0A7S0AG66"/>
<sequence length="588" mass="62059">MVNQQKQKQEEAPVALVGKKPAAYGSVINGQHGSGTSSGATGLPAVCLCILGVELCERLAFYTFTGTQEFFLERLGYSLSEAGGLNATMGTLCMAWALFAGWTADVIFGRYRTILVFGLLYALGAVIAACAAFPSVGSAKAYLVGVLLFVPIGTAGIKANISNFGADQYDTSDPAQAAAQEKFFSWFYLSINIGSAVAYGYLTTMGSNGGLGVPKSYGYFAVYAIAAGCMVLAVGLFCSGRAHYRMQPVQSRSALGGVAALVSAAARGGSRQAKIFSAGLFLLATGILLSVAQALMPEASFAGSFGGAAFACAAVGTAAVVFPCLDASWVTEAPTQEEALPATEVRSFLRLLPVLFTANLAFSTLYNSMQFWYQQQACQMDLRVPFGAPGAQFSGSFFMIADCLGIVVATPLAVGWLNPALERRLGPLFGHGAKFGLGMAFAGVSVLMATRFEIVRRTAPVLELSSNCAPNGVRMSAFSAAWMTVPFFLMGMGEIYTQPVLMHLAYRGSPPSMRTLAAATGLVISAVSTSLFSVQVEALSRYVPNDLNCGHLEYGYICNLLLAGVFYITHLRALRCFEEGEPTEVHSL</sequence>
<dbReference type="EMBL" id="HBEG01025452">
    <property type="protein sequence ID" value="CAD8361636.1"/>
    <property type="molecule type" value="Transcribed_RNA"/>
</dbReference>
<organism evidence="7">
    <name type="scientific">Pyrodinium bahamense</name>
    <dbReference type="NCBI Taxonomy" id="73915"/>
    <lineage>
        <taxon>Eukaryota</taxon>
        <taxon>Sar</taxon>
        <taxon>Alveolata</taxon>
        <taxon>Dinophyceae</taxon>
        <taxon>Gonyaulacales</taxon>
        <taxon>Pyrocystaceae</taxon>
        <taxon>Pyrodinium</taxon>
    </lineage>
</organism>
<feature type="transmembrane region" description="Helical" evidence="6">
    <location>
        <begin position="217"/>
        <end position="238"/>
    </location>
</feature>
<comment type="similarity">
    <text evidence="2">Belongs to the major facilitator superfamily. Proton-dependent oligopeptide transporter (POT/PTR) (TC 2.A.17) family.</text>
</comment>
<accession>A0A7S0AG66</accession>
<evidence type="ECO:0000313" key="7">
    <source>
        <dbReference type="EMBL" id="CAD8361636.1"/>
    </source>
</evidence>
<feature type="transmembrane region" description="Helical" evidence="6">
    <location>
        <begin position="435"/>
        <end position="455"/>
    </location>
</feature>
<gene>
    <name evidence="7" type="ORF">PBAH0796_LOCUS15474</name>
</gene>
<dbReference type="GO" id="GO:0016020">
    <property type="term" value="C:membrane"/>
    <property type="evidence" value="ECO:0007669"/>
    <property type="project" value="UniProtKB-SubCell"/>
</dbReference>
<comment type="subcellular location">
    <subcellularLocation>
        <location evidence="1">Membrane</location>
        <topology evidence="1">Multi-pass membrane protein</topology>
    </subcellularLocation>
</comment>
<evidence type="ECO:0000256" key="3">
    <source>
        <dbReference type="ARBA" id="ARBA00022692"/>
    </source>
</evidence>